<dbReference type="EMBL" id="CAJNJQ010002302">
    <property type="protein sequence ID" value="CAE7171848.1"/>
    <property type="molecule type" value="Genomic_DNA"/>
</dbReference>
<feature type="region of interest" description="Disordered" evidence="3">
    <location>
        <begin position="1"/>
        <end position="70"/>
    </location>
</feature>
<protein>
    <recommendedName>
        <fullName evidence="4">NACHT domain-containing protein</fullName>
    </recommendedName>
</protein>
<evidence type="ECO:0000256" key="2">
    <source>
        <dbReference type="SAM" id="Coils"/>
    </source>
</evidence>
<sequence length="820" mass="92263">LMRDSCERRDQIQIGQDPSAFPFSILPTTMESLKSAKQPGEQDGDDSKRARFRPIAQPPLRGKGSEGTREETDTLLHTLIDIDVTENELSHNDFNAHNNINQSSRPAHTTDKGIPEPMSLKASPTGARLIHQADPDGGSHTSRNPQAGATLSKRKGFKRLFSSSLGSVANALGPIKQVAETFVECIDTYQVAGKAKEEYDELVARLETLLDDLERHLGEGCEQSMTASMNRLCKSIEEELEAILVRDKSGKSKLKGSRYIAADEEINAILTCYRRVEGYLERLSLNANLSIWRIAHDHATGYQSDRMFSLIDRLPSVLAARFNSAEGEALKRRECTPGTRIREIAQVLGWARNRGEGELYWLNGMAGTGKTTIAYSVCTGLESAHMLGASFFCSRLRAECRNVNRIIPSIAYQLARFSRPFHHALCNAIEKEPDAHGGALQMQFDALIKDPTLQVQHALPDELIVVIDALDECENKESTRRMLQVLLNESTNLPIKFILSSRPEPEIRDQMTERVKSRLVLHELDKGQVQGDIERYLREGLAQISPSDAQIAALVERAGILFIYAATAVRYIGYDNFHRNPTSRLRTILSGSKDRINTHITETDQLYTTIIGAALEDEGLEEDDRVDIRQVLHTVICVREPVTVGTLSELLQIHDVDRVRAALRPLWSVLHVVGEVELVTTLHASFADFMFDAARSNAYHCDANRYNYELAKHCFNRIQRNQPQFNVCGLESSYLPDNMVPNIEDRIANEIPLDLFYACRYWADHVEAAKCTLALVSELEDFLSKRLLLWMEIMNLKKETRAGMECMRLINRWCNVSLCV</sequence>
<dbReference type="InterPro" id="IPR059179">
    <property type="entry name" value="MLKL-like_MCAfunc"/>
</dbReference>
<feature type="region of interest" description="Disordered" evidence="3">
    <location>
        <begin position="93"/>
        <end position="152"/>
    </location>
</feature>
<evidence type="ECO:0000313" key="6">
    <source>
        <dbReference type="Proteomes" id="UP000663827"/>
    </source>
</evidence>
<dbReference type="Gene3D" id="3.40.50.300">
    <property type="entry name" value="P-loop containing nucleotide triphosphate hydrolases"/>
    <property type="match status" value="1"/>
</dbReference>
<proteinExistence type="predicted"/>
<keyword evidence="1" id="KW-0677">Repeat</keyword>
<dbReference type="InterPro" id="IPR056884">
    <property type="entry name" value="NPHP3-like_N"/>
</dbReference>
<dbReference type="InterPro" id="IPR027417">
    <property type="entry name" value="P-loop_NTPase"/>
</dbReference>
<dbReference type="PROSITE" id="PS50837">
    <property type="entry name" value="NACHT"/>
    <property type="match status" value="1"/>
</dbReference>
<dbReference type="InterPro" id="IPR007111">
    <property type="entry name" value="NACHT_NTPase"/>
</dbReference>
<feature type="compositionally biased region" description="Polar residues" evidence="3">
    <location>
        <begin position="139"/>
        <end position="149"/>
    </location>
</feature>
<evidence type="ECO:0000313" key="5">
    <source>
        <dbReference type="EMBL" id="CAE7171848.1"/>
    </source>
</evidence>
<feature type="compositionally biased region" description="Basic and acidic residues" evidence="3">
    <location>
        <begin position="1"/>
        <end position="11"/>
    </location>
</feature>
<gene>
    <name evidence="5" type="ORF">RDB_LOCUS107274</name>
</gene>
<keyword evidence="2" id="KW-0175">Coiled coil</keyword>
<reference evidence="5" key="1">
    <citation type="submission" date="2021-01" db="EMBL/GenBank/DDBJ databases">
        <authorList>
            <person name="Kaushik A."/>
        </authorList>
    </citation>
    <scope>NUCLEOTIDE SEQUENCE</scope>
    <source>
        <strain evidence="5">AG5</strain>
    </source>
</reference>
<feature type="domain" description="NACHT" evidence="4">
    <location>
        <begin position="358"/>
        <end position="503"/>
    </location>
</feature>
<organism evidence="5 6">
    <name type="scientific">Rhizoctonia solani</name>
    <dbReference type="NCBI Taxonomy" id="456999"/>
    <lineage>
        <taxon>Eukaryota</taxon>
        <taxon>Fungi</taxon>
        <taxon>Dikarya</taxon>
        <taxon>Basidiomycota</taxon>
        <taxon>Agaricomycotina</taxon>
        <taxon>Agaricomycetes</taxon>
        <taxon>Cantharellales</taxon>
        <taxon>Ceratobasidiaceae</taxon>
        <taxon>Rhizoctonia</taxon>
    </lineage>
</organism>
<name>A0A8H3E378_9AGAM</name>
<accession>A0A8H3E378</accession>
<dbReference type="PANTHER" id="PTHR10039">
    <property type="entry name" value="AMELOGENIN"/>
    <property type="match status" value="1"/>
</dbReference>
<dbReference type="AlphaFoldDB" id="A0A8H3E378"/>
<feature type="coiled-coil region" evidence="2">
    <location>
        <begin position="192"/>
        <end position="219"/>
    </location>
</feature>
<feature type="compositionally biased region" description="Polar residues" evidence="3">
    <location>
        <begin position="93"/>
        <end position="107"/>
    </location>
</feature>
<evidence type="ECO:0000256" key="1">
    <source>
        <dbReference type="ARBA" id="ARBA00022737"/>
    </source>
</evidence>
<dbReference type="Proteomes" id="UP000663827">
    <property type="component" value="Unassembled WGS sequence"/>
</dbReference>
<evidence type="ECO:0000259" key="4">
    <source>
        <dbReference type="PROSITE" id="PS50837"/>
    </source>
</evidence>
<feature type="non-terminal residue" evidence="5">
    <location>
        <position position="1"/>
    </location>
</feature>
<comment type="caution">
    <text evidence="5">The sequence shown here is derived from an EMBL/GenBank/DDBJ whole genome shotgun (WGS) entry which is preliminary data.</text>
</comment>
<dbReference type="SUPFAM" id="SSF52540">
    <property type="entry name" value="P-loop containing nucleoside triphosphate hydrolases"/>
    <property type="match status" value="1"/>
</dbReference>
<dbReference type="Pfam" id="PF24883">
    <property type="entry name" value="NPHP3_N"/>
    <property type="match status" value="1"/>
</dbReference>
<dbReference type="CDD" id="cd21037">
    <property type="entry name" value="MLKL_NTD"/>
    <property type="match status" value="1"/>
</dbReference>
<dbReference type="PANTHER" id="PTHR10039:SF17">
    <property type="entry name" value="FUNGAL STAND N-TERMINAL GOODBYE DOMAIN-CONTAINING PROTEIN-RELATED"/>
    <property type="match status" value="1"/>
</dbReference>
<evidence type="ECO:0000256" key="3">
    <source>
        <dbReference type="SAM" id="MobiDB-lite"/>
    </source>
</evidence>